<accession>A0A835H6N7</accession>
<gene>
    <name evidence="6" type="ORF">IFM89_016029</name>
</gene>
<evidence type="ECO:0000313" key="7">
    <source>
        <dbReference type="Proteomes" id="UP000631114"/>
    </source>
</evidence>
<dbReference type="EMBL" id="JADFTS010000008">
    <property type="protein sequence ID" value="KAF9592578.1"/>
    <property type="molecule type" value="Genomic_DNA"/>
</dbReference>
<dbReference type="InterPro" id="IPR035595">
    <property type="entry name" value="UDP_glycos_trans_CS"/>
</dbReference>
<dbReference type="EC" id="2.4.1.-" evidence="4"/>
<keyword evidence="7" id="KW-1185">Reference proteome</keyword>
<keyword evidence="3" id="KW-0328">Glycosyltransferase</keyword>
<dbReference type="SUPFAM" id="SSF53756">
    <property type="entry name" value="UDP-Glycosyltransferase/glycogen phosphorylase"/>
    <property type="match status" value="1"/>
</dbReference>
<dbReference type="InterPro" id="IPR002213">
    <property type="entry name" value="UDP_glucos_trans"/>
</dbReference>
<protein>
    <recommendedName>
        <fullName evidence="4">Glycosyltransferase</fullName>
        <ecNumber evidence="4">2.4.1.-</ecNumber>
    </recommendedName>
</protein>
<dbReference type="PROSITE" id="PS00375">
    <property type="entry name" value="UDPGT"/>
    <property type="match status" value="1"/>
</dbReference>
<dbReference type="CDD" id="cd03784">
    <property type="entry name" value="GT1_Gtf-like"/>
    <property type="match status" value="1"/>
</dbReference>
<evidence type="ECO:0000259" key="5">
    <source>
        <dbReference type="Pfam" id="PF26168"/>
    </source>
</evidence>
<dbReference type="FunFam" id="3.40.50.2000:FF:000238">
    <property type="entry name" value="Glycosyltransferase"/>
    <property type="match status" value="1"/>
</dbReference>
<dbReference type="Pfam" id="PF00201">
    <property type="entry name" value="UDPGT"/>
    <property type="match status" value="1"/>
</dbReference>
<sequence length="464" mass="52205">MDTSQTELPVVVVMVPLPAQGHLNQLLNLSRLVSVHGVPVHYIGSATHNRQAKQRVHGWEPSTISNIHFHDIQLPPIMMPSPDPHASNKFPAHFQPIFDSTASLREPLVALLHTLSAKARRVVVVHDSIMCFAAQEACSIPNGEAYAFHAVSAFAALFFQWERHGKSGEIIFPSDLPYISLEDCFTARFAKFVDEQYMFMKFVRGHLYNTCRPIEGRFIDLLAQERLLGDMKQWETGPLNPVAIHADESRQRHSCLDWLDKQPKNSVLYISFGTMTSISDEQITELAVGLEGSEQRFIWALREADKGDIFTEEKEGRKIELPNGFEERVKGIGMVVRDWAPQLEILAHASTGGFLSHCGWNSCMESLSMGVPIGAWPMHSDQPRNTMLVTEVLKVGLVVREWSQRKKVLSSSAIENSVRELMVSEERQEMRKRAKELGMSVRQAVSDGGTSTKQLDSFIAYISR</sequence>
<dbReference type="GO" id="GO:0050404">
    <property type="term" value="F:zeatin O-beta-D-xylosyltransferase activity"/>
    <property type="evidence" value="ECO:0007669"/>
    <property type="project" value="UniProtKB-ARBA"/>
</dbReference>
<proteinExistence type="inferred from homology"/>
<evidence type="ECO:0000256" key="4">
    <source>
        <dbReference type="RuleBase" id="RU362057"/>
    </source>
</evidence>
<evidence type="ECO:0000256" key="1">
    <source>
        <dbReference type="ARBA" id="ARBA00009995"/>
    </source>
</evidence>
<comment type="caution">
    <text evidence="6">The sequence shown here is derived from an EMBL/GenBank/DDBJ whole genome shotgun (WGS) entry which is preliminary data.</text>
</comment>
<comment type="similarity">
    <text evidence="1 3">Belongs to the UDP-glycosyltransferase family.</text>
</comment>
<organism evidence="6 7">
    <name type="scientific">Coptis chinensis</name>
    <dbReference type="NCBI Taxonomy" id="261450"/>
    <lineage>
        <taxon>Eukaryota</taxon>
        <taxon>Viridiplantae</taxon>
        <taxon>Streptophyta</taxon>
        <taxon>Embryophyta</taxon>
        <taxon>Tracheophyta</taxon>
        <taxon>Spermatophyta</taxon>
        <taxon>Magnoliopsida</taxon>
        <taxon>Ranunculales</taxon>
        <taxon>Ranunculaceae</taxon>
        <taxon>Coptidoideae</taxon>
        <taxon>Coptis</taxon>
    </lineage>
</organism>
<keyword evidence="2 3" id="KW-0808">Transferase</keyword>
<evidence type="ECO:0000256" key="2">
    <source>
        <dbReference type="ARBA" id="ARBA00022679"/>
    </source>
</evidence>
<dbReference type="Pfam" id="PF26168">
    <property type="entry name" value="Glyco_transf_N"/>
    <property type="match status" value="1"/>
</dbReference>
<dbReference type="PANTHER" id="PTHR48044">
    <property type="entry name" value="GLYCOSYLTRANSFERASE"/>
    <property type="match status" value="1"/>
</dbReference>
<dbReference type="GO" id="GO:0009690">
    <property type="term" value="P:cytokinin metabolic process"/>
    <property type="evidence" value="ECO:0007669"/>
    <property type="project" value="UniProtKB-ARBA"/>
</dbReference>
<dbReference type="PANTHER" id="PTHR48044:SF22">
    <property type="entry name" value="GLYCOSYLTRANSFERASE"/>
    <property type="match status" value="1"/>
</dbReference>
<evidence type="ECO:0000256" key="3">
    <source>
        <dbReference type="RuleBase" id="RU003718"/>
    </source>
</evidence>
<dbReference type="InterPro" id="IPR058980">
    <property type="entry name" value="Glyco_transf_N"/>
</dbReference>
<name>A0A835H6N7_9MAGN</name>
<evidence type="ECO:0000313" key="6">
    <source>
        <dbReference type="EMBL" id="KAF9592578.1"/>
    </source>
</evidence>
<dbReference type="AlphaFoldDB" id="A0A835H6N7"/>
<dbReference type="Proteomes" id="UP000631114">
    <property type="component" value="Unassembled WGS sequence"/>
</dbReference>
<reference evidence="6 7" key="1">
    <citation type="submission" date="2020-10" db="EMBL/GenBank/DDBJ databases">
        <title>The Coptis chinensis genome and diversification of protoberbering-type alkaloids.</title>
        <authorList>
            <person name="Wang B."/>
            <person name="Shu S."/>
            <person name="Song C."/>
            <person name="Liu Y."/>
        </authorList>
    </citation>
    <scope>NUCLEOTIDE SEQUENCE [LARGE SCALE GENOMIC DNA]</scope>
    <source>
        <strain evidence="6">HL-2020</strain>
        <tissue evidence="6">Leaf</tissue>
    </source>
</reference>
<feature type="domain" description="Glycosyltransferase N-terminal" evidence="5">
    <location>
        <begin position="10"/>
        <end position="241"/>
    </location>
</feature>
<dbReference type="OrthoDB" id="5835829at2759"/>
<dbReference type="FunFam" id="3.40.50.2000:FF:000060">
    <property type="entry name" value="Glycosyltransferase"/>
    <property type="match status" value="1"/>
</dbReference>
<dbReference type="Gene3D" id="3.40.50.2000">
    <property type="entry name" value="Glycogen Phosphorylase B"/>
    <property type="match status" value="2"/>
</dbReference>